<keyword evidence="1" id="KW-1133">Transmembrane helix</keyword>
<keyword evidence="3" id="KW-1185">Reference proteome</keyword>
<dbReference type="AlphaFoldDB" id="A0A8B6DPF7"/>
<accession>A0A8B6DPF7</accession>
<gene>
    <name evidence="2" type="ORF">MGAL_10B058809</name>
</gene>
<feature type="transmembrane region" description="Helical" evidence="1">
    <location>
        <begin position="20"/>
        <end position="41"/>
    </location>
</feature>
<keyword evidence="1" id="KW-0812">Transmembrane</keyword>
<comment type="caution">
    <text evidence="2">The sequence shown here is derived from an EMBL/GenBank/DDBJ whole genome shotgun (WGS) entry which is preliminary data.</text>
</comment>
<keyword evidence="1" id="KW-0472">Membrane</keyword>
<sequence length="103" mass="11854">MINLPITFFKLGGSDSTNTVVAYMSTVASIGGVVVIVIAVWRHKEFITKKIRKQKIKFARLQKTTSLVFENEKKVEQKVRKSENPYDDIDEKDMVKDLKDITY</sequence>
<proteinExistence type="predicted"/>
<evidence type="ECO:0000256" key="1">
    <source>
        <dbReference type="SAM" id="Phobius"/>
    </source>
</evidence>
<evidence type="ECO:0000313" key="3">
    <source>
        <dbReference type="Proteomes" id="UP000596742"/>
    </source>
</evidence>
<protein>
    <submittedName>
        <fullName evidence="2">Uncharacterized protein</fullName>
    </submittedName>
</protein>
<name>A0A8B6DPF7_MYTGA</name>
<dbReference type="EMBL" id="UYJE01003769">
    <property type="protein sequence ID" value="VDI22319.1"/>
    <property type="molecule type" value="Genomic_DNA"/>
</dbReference>
<reference evidence="2" key="1">
    <citation type="submission" date="2018-11" db="EMBL/GenBank/DDBJ databases">
        <authorList>
            <person name="Alioto T."/>
            <person name="Alioto T."/>
        </authorList>
    </citation>
    <scope>NUCLEOTIDE SEQUENCE</scope>
</reference>
<evidence type="ECO:0000313" key="2">
    <source>
        <dbReference type="EMBL" id="VDI22319.1"/>
    </source>
</evidence>
<organism evidence="2 3">
    <name type="scientific">Mytilus galloprovincialis</name>
    <name type="common">Mediterranean mussel</name>
    <dbReference type="NCBI Taxonomy" id="29158"/>
    <lineage>
        <taxon>Eukaryota</taxon>
        <taxon>Metazoa</taxon>
        <taxon>Spiralia</taxon>
        <taxon>Lophotrochozoa</taxon>
        <taxon>Mollusca</taxon>
        <taxon>Bivalvia</taxon>
        <taxon>Autobranchia</taxon>
        <taxon>Pteriomorphia</taxon>
        <taxon>Mytilida</taxon>
        <taxon>Mytiloidea</taxon>
        <taxon>Mytilidae</taxon>
        <taxon>Mytilinae</taxon>
        <taxon>Mytilus</taxon>
    </lineage>
</organism>
<dbReference type="Proteomes" id="UP000596742">
    <property type="component" value="Unassembled WGS sequence"/>
</dbReference>